<comment type="caution">
    <text evidence="2">The sequence shown here is derived from an EMBL/GenBank/DDBJ whole genome shotgun (WGS) entry which is preliminary data.</text>
</comment>
<organism evidence="2 3">
    <name type="scientific">Nannochloropsis gaditana</name>
    <dbReference type="NCBI Taxonomy" id="72520"/>
    <lineage>
        <taxon>Eukaryota</taxon>
        <taxon>Sar</taxon>
        <taxon>Stramenopiles</taxon>
        <taxon>Ochrophyta</taxon>
        <taxon>Eustigmatophyceae</taxon>
        <taxon>Eustigmatales</taxon>
        <taxon>Monodopsidaceae</taxon>
        <taxon>Nannochloropsis</taxon>
    </lineage>
</organism>
<proteinExistence type="predicted"/>
<protein>
    <submittedName>
        <fullName evidence="2">Uncharacterized protein</fullName>
    </submittedName>
</protein>
<evidence type="ECO:0000313" key="3">
    <source>
        <dbReference type="Proteomes" id="UP000019335"/>
    </source>
</evidence>
<name>W7SZH2_9STRA</name>
<reference evidence="2 3" key="1">
    <citation type="journal article" date="2014" name="Mol. Plant">
        <title>Chromosome Scale Genome Assembly and Transcriptome Profiling of Nannochloropsis gaditana in Nitrogen Depletion.</title>
        <authorList>
            <person name="Corteggiani Carpinelli E."/>
            <person name="Telatin A."/>
            <person name="Vitulo N."/>
            <person name="Forcato C."/>
            <person name="D'Angelo M."/>
            <person name="Schiavon R."/>
            <person name="Vezzi A."/>
            <person name="Giacometti G.M."/>
            <person name="Morosinotto T."/>
            <person name="Valle G."/>
        </authorList>
    </citation>
    <scope>NUCLEOTIDE SEQUENCE [LARGE SCALE GENOMIC DNA]</scope>
    <source>
        <strain evidence="2 3">B-31</strain>
    </source>
</reference>
<keyword evidence="3" id="KW-1185">Reference proteome</keyword>
<dbReference type="EMBL" id="AZIL01003865">
    <property type="protein sequence ID" value="EWM19897.1"/>
    <property type="molecule type" value="Genomic_DNA"/>
</dbReference>
<feature type="non-terminal residue" evidence="2">
    <location>
        <position position="111"/>
    </location>
</feature>
<feature type="region of interest" description="Disordered" evidence="1">
    <location>
        <begin position="1"/>
        <end position="23"/>
    </location>
</feature>
<gene>
    <name evidence="2" type="ORF">Naga_103694g1</name>
</gene>
<evidence type="ECO:0000313" key="2">
    <source>
        <dbReference type="EMBL" id="EWM19897.1"/>
    </source>
</evidence>
<evidence type="ECO:0000256" key="1">
    <source>
        <dbReference type="SAM" id="MobiDB-lite"/>
    </source>
</evidence>
<dbReference type="Proteomes" id="UP000019335">
    <property type="component" value="Unassembled WGS sequence"/>
</dbReference>
<feature type="region of interest" description="Disordered" evidence="1">
    <location>
        <begin position="73"/>
        <end position="111"/>
    </location>
</feature>
<dbReference type="AlphaFoldDB" id="W7SZH2"/>
<accession>W7SZH2</accession>
<sequence>MLLCAFSGQERRLRGGEGGTQEDLWISRRHQIHPSSSPLPPSLPPSLPAPPASWNASGFFWREKTRTALSFLPMPQAPPPLHRAGRSLGPYRGPRRTLSPALALPPPGPSL</sequence>